<sequence length="670" mass="72524">MAAPFNFGQLKFLKALTEALFDGAPMAITPDQVVANIVDLFAKVGGTKLKEIRLSLTATEIVLGPMFAEVSVATRVQRIERRLKNSRIDLFQDMARLRGIVYACYYGHWQPGLEPGDQDANAANPVHGQIGFTLPKFRQRGPGDLAVTRVDGREIDPAHVLTADTLAAEYDVVVVGSGAGGAVAAFNVAAQGYKVLIVEAGPFYPSPAITHHELDMVAHLYKHGALQTSTNRDFVVFQGRCVGGSSTINNGICLRVNDPGRTHPDAQDVLAKWASIGAPVDAAAFHASYDAVQARLGIAPAEPRSGRHNGSHLLAGWQAYAATSPRPRDRRAVSDWFAKNFGPPQTPEACAYCGYCNSGCPYGRRMGMAQTYLPDACRIHGARILPDTKVDRILWQTAIDGRREAEAVRLTLPDGTQRLVRTRVGVVVAAGTIASSKLLDRSDIDGTGHQVSLNVASPVAALMPDGAGGRAWDEDQMTSYVDCGAYLLESHFQPPMSMASLMPGWFGDHAQRMRHFGRVHSAGILFPADRRGRISDGKLAFRLDATDDLPVLRDAMATLTRVHFAAGAIECYPAVSSGNKVTPDMDIDDFFLREIREQDDITLSSSHPHGGNAINENPAHGIVDPDCRVHGTTNVMVTDASVFPSCIRVNAQWTTMAMAHYATARHDPFR</sequence>
<dbReference type="GO" id="GO:0016614">
    <property type="term" value="F:oxidoreductase activity, acting on CH-OH group of donors"/>
    <property type="evidence" value="ECO:0007669"/>
    <property type="project" value="InterPro"/>
</dbReference>
<evidence type="ECO:0000256" key="5">
    <source>
        <dbReference type="ARBA" id="ARBA00023002"/>
    </source>
</evidence>
<evidence type="ECO:0000256" key="6">
    <source>
        <dbReference type="ARBA" id="ARBA00023004"/>
    </source>
</evidence>
<dbReference type="InterPro" id="IPR017900">
    <property type="entry name" value="4Fe4S_Fe_S_CS"/>
</dbReference>
<comment type="similarity">
    <text evidence="1">Belongs to the GMC oxidoreductase family.</text>
</comment>
<dbReference type="Proteomes" id="UP000248597">
    <property type="component" value="Unassembled WGS sequence"/>
</dbReference>
<evidence type="ECO:0000313" key="9">
    <source>
        <dbReference type="EMBL" id="PZQ22686.1"/>
    </source>
</evidence>
<dbReference type="PROSITE" id="PS00198">
    <property type="entry name" value="4FE4S_FER_1"/>
    <property type="match status" value="1"/>
</dbReference>
<keyword evidence="3" id="KW-0479">Metal-binding</keyword>
<dbReference type="GO" id="GO:0050660">
    <property type="term" value="F:flavin adenine dinucleotide binding"/>
    <property type="evidence" value="ECO:0007669"/>
    <property type="project" value="InterPro"/>
</dbReference>
<organism evidence="9 10">
    <name type="scientific">Sphingopyxis macrogoltabida</name>
    <name type="common">Sphingomonas macrogoltabidus</name>
    <dbReference type="NCBI Taxonomy" id="33050"/>
    <lineage>
        <taxon>Bacteria</taxon>
        <taxon>Pseudomonadati</taxon>
        <taxon>Pseudomonadota</taxon>
        <taxon>Alphaproteobacteria</taxon>
        <taxon>Sphingomonadales</taxon>
        <taxon>Sphingomonadaceae</taxon>
        <taxon>Sphingopyxis</taxon>
    </lineage>
</organism>
<dbReference type="EMBL" id="QFPJ01000013">
    <property type="protein sequence ID" value="PZQ22686.1"/>
    <property type="molecule type" value="Genomic_DNA"/>
</dbReference>
<gene>
    <name evidence="9" type="ORF">DI569_07565</name>
</gene>
<keyword evidence="7" id="KW-0411">Iron-sulfur</keyword>
<dbReference type="PANTHER" id="PTHR46056">
    <property type="entry name" value="LONG-CHAIN-ALCOHOL OXIDASE"/>
    <property type="match status" value="1"/>
</dbReference>
<dbReference type="InterPro" id="IPR000172">
    <property type="entry name" value="GMC_OxRdtase_N"/>
</dbReference>
<dbReference type="PANTHER" id="PTHR46056:SF12">
    <property type="entry name" value="LONG-CHAIN-ALCOHOL OXIDASE"/>
    <property type="match status" value="1"/>
</dbReference>
<dbReference type="InterPro" id="IPR036188">
    <property type="entry name" value="FAD/NAD-bd_sf"/>
</dbReference>
<protein>
    <submittedName>
        <fullName evidence="9">GMC family oxidoreductase</fullName>
    </submittedName>
</protein>
<evidence type="ECO:0000259" key="8">
    <source>
        <dbReference type="PROSITE" id="PS51379"/>
    </source>
</evidence>
<feature type="domain" description="4Fe-4S ferredoxin-type" evidence="8">
    <location>
        <begin position="341"/>
        <end position="371"/>
    </location>
</feature>
<dbReference type="InterPro" id="IPR003953">
    <property type="entry name" value="FAD-dep_OxRdtase_2_FAD-bd"/>
</dbReference>
<dbReference type="InterPro" id="IPR007867">
    <property type="entry name" value="GMC_OxRtase_C"/>
</dbReference>
<dbReference type="Gene3D" id="3.50.50.60">
    <property type="entry name" value="FAD/NAD(P)-binding domain"/>
    <property type="match status" value="2"/>
</dbReference>
<evidence type="ECO:0000256" key="2">
    <source>
        <dbReference type="ARBA" id="ARBA00022630"/>
    </source>
</evidence>
<dbReference type="InterPro" id="IPR017896">
    <property type="entry name" value="4Fe4S_Fe-S-bd"/>
</dbReference>
<dbReference type="SUPFAM" id="SSF51905">
    <property type="entry name" value="FAD/NAD(P)-binding domain"/>
    <property type="match status" value="1"/>
</dbReference>
<dbReference type="Pfam" id="PF00732">
    <property type="entry name" value="GMC_oxred_N"/>
    <property type="match status" value="1"/>
</dbReference>
<keyword evidence="6" id="KW-0408">Iron</keyword>
<evidence type="ECO:0000256" key="7">
    <source>
        <dbReference type="ARBA" id="ARBA00023014"/>
    </source>
</evidence>
<keyword evidence="4" id="KW-0274">FAD</keyword>
<dbReference type="Gene3D" id="3.30.410.10">
    <property type="entry name" value="Cholesterol Oxidase, domain 2"/>
    <property type="match status" value="1"/>
</dbReference>
<name>A0A2W5L0D0_SPHMC</name>
<evidence type="ECO:0000256" key="4">
    <source>
        <dbReference type="ARBA" id="ARBA00022827"/>
    </source>
</evidence>
<dbReference type="PROSITE" id="PS51379">
    <property type="entry name" value="4FE4S_FER_2"/>
    <property type="match status" value="1"/>
</dbReference>
<keyword evidence="5" id="KW-0560">Oxidoreductase</keyword>
<keyword evidence="2" id="KW-0285">Flavoprotein</keyword>
<evidence type="ECO:0000313" key="10">
    <source>
        <dbReference type="Proteomes" id="UP000248597"/>
    </source>
</evidence>
<dbReference type="GO" id="GO:0046872">
    <property type="term" value="F:metal ion binding"/>
    <property type="evidence" value="ECO:0007669"/>
    <property type="project" value="UniProtKB-KW"/>
</dbReference>
<dbReference type="Pfam" id="PF05199">
    <property type="entry name" value="GMC_oxred_C"/>
    <property type="match status" value="1"/>
</dbReference>
<evidence type="ECO:0000256" key="3">
    <source>
        <dbReference type="ARBA" id="ARBA00022723"/>
    </source>
</evidence>
<dbReference type="GO" id="GO:0051536">
    <property type="term" value="F:iron-sulfur cluster binding"/>
    <property type="evidence" value="ECO:0007669"/>
    <property type="project" value="UniProtKB-KW"/>
</dbReference>
<proteinExistence type="inferred from homology"/>
<dbReference type="AlphaFoldDB" id="A0A2W5L0D0"/>
<comment type="caution">
    <text evidence="9">The sequence shown here is derived from an EMBL/GenBank/DDBJ whole genome shotgun (WGS) entry which is preliminary data.</text>
</comment>
<reference evidence="9 10" key="1">
    <citation type="submission" date="2017-08" db="EMBL/GenBank/DDBJ databases">
        <title>Infants hospitalized years apart are colonized by the same room-sourced microbial strains.</title>
        <authorList>
            <person name="Brooks B."/>
            <person name="Olm M.R."/>
            <person name="Firek B.A."/>
            <person name="Baker R."/>
            <person name="Thomas B.C."/>
            <person name="Morowitz M.J."/>
            <person name="Banfield J.F."/>
        </authorList>
    </citation>
    <scope>NUCLEOTIDE SEQUENCE [LARGE SCALE GENOMIC DNA]</scope>
    <source>
        <strain evidence="9">S2_005_003_R2_47</strain>
    </source>
</reference>
<accession>A0A2W5L0D0</accession>
<dbReference type="Pfam" id="PF00890">
    <property type="entry name" value="FAD_binding_2"/>
    <property type="match status" value="1"/>
</dbReference>
<evidence type="ECO:0000256" key="1">
    <source>
        <dbReference type="ARBA" id="ARBA00010790"/>
    </source>
</evidence>